<evidence type="ECO:0000313" key="8">
    <source>
        <dbReference type="EMBL" id="SKA09417.1"/>
    </source>
</evidence>
<evidence type="ECO:0000256" key="6">
    <source>
        <dbReference type="RuleBase" id="RU366058"/>
    </source>
</evidence>
<dbReference type="OrthoDB" id="9812980at2"/>
<organism evidence="8 9">
    <name type="scientific">Carboxydocella sporoproducens DSM 16521</name>
    <dbReference type="NCBI Taxonomy" id="1121270"/>
    <lineage>
        <taxon>Bacteria</taxon>
        <taxon>Bacillati</taxon>
        <taxon>Bacillota</taxon>
        <taxon>Clostridia</taxon>
        <taxon>Eubacteriales</taxon>
        <taxon>Clostridiales Family XVI. Incertae Sedis</taxon>
        <taxon>Carboxydocella</taxon>
    </lineage>
</organism>
<dbReference type="Proteomes" id="UP000189933">
    <property type="component" value="Unassembled WGS sequence"/>
</dbReference>
<comment type="similarity">
    <text evidence="6">Belongs to the TVP38/TMEM64 family.</text>
</comment>
<keyword evidence="4 6" id="KW-1133">Transmembrane helix</keyword>
<evidence type="ECO:0000259" key="7">
    <source>
        <dbReference type="Pfam" id="PF09335"/>
    </source>
</evidence>
<evidence type="ECO:0000256" key="1">
    <source>
        <dbReference type="ARBA" id="ARBA00004651"/>
    </source>
</evidence>
<evidence type="ECO:0000256" key="4">
    <source>
        <dbReference type="ARBA" id="ARBA00022989"/>
    </source>
</evidence>
<dbReference type="PANTHER" id="PTHR12677">
    <property type="entry name" value="GOLGI APPARATUS MEMBRANE PROTEIN TVP38-RELATED"/>
    <property type="match status" value="1"/>
</dbReference>
<protein>
    <recommendedName>
        <fullName evidence="6">TVP38/TMEM64 family membrane protein</fullName>
    </recommendedName>
</protein>
<dbReference type="EMBL" id="FUXM01000023">
    <property type="protein sequence ID" value="SKA09417.1"/>
    <property type="molecule type" value="Genomic_DNA"/>
</dbReference>
<gene>
    <name evidence="8" type="ORF">SAMN02745885_01880</name>
</gene>
<dbReference type="InterPro" id="IPR032816">
    <property type="entry name" value="VTT_dom"/>
</dbReference>
<name>A0A1T4R0M2_9FIRM</name>
<keyword evidence="2 6" id="KW-1003">Cell membrane</keyword>
<feature type="transmembrane region" description="Helical" evidence="6">
    <location>
        <begin position="191"/>
        <end position="210"/>
    </location>
</feature>
<dbReference type="AlphaFoldDB" id="A0A1T4R0M2"/>
<reference evidence="9" key="1">
    <citation type="submission" date="2017-02" db="EMBL/GenBank/DDBJ databases">
        <authorList>
            <person name="Varghese N."/>
            <person name="Submissions S."/>
        </authorList>
    </citation>
    <scope>NUCLEOTIDE SEQUENCE [LARGE SCALE GENOMIC DNA]</scope>
    <source>
        <strain evidence="9">DSM 16521</strain>
    </source>
</reference>
<dbReference type="GO" id="GO:0005886">
    <property type="term" value="C:plasma membrane"/>
    <property type="evidence" value="ECO:0007669"/>
    <property type="project" value="UniProtKB-SubCell"/>
</dbReference>
<evidence type="ECO:0000256" key="5">
    <source>
        <dbReference type="ARBA" id="ARBA00023136"/>
    </source>
</evidence>
<feature type="transmembrane region" description="Helical" evidence="6">
    <location>
        <begin position="89"/>
        <end position="107"/>
    </location>
</feature>
<sequence>MAGRQLSNRQLTVLLVSGVILLAAIWLWPWLKNLTAARLAATVLGWGWAGRVVVFLLALLQGSLPVIPFFLLASGAGLAYGFWQGAFLVWSGAVLGCLLPFYLARFLGYQWAQTYLDKKGWHFQARPAFGFMAVLTGRLFPVVPSSVINILAGLSPLSVPVFLSATALGKLPWTLMYAGLGRLLTKGELPLGYILIVVSFLLIGFTLVYLKYQKNRLLREKPE</sequence>
<keyword evidence="9" id="KW-1185">Reference proteome</keyword>
<feature type="transmembrane region" description="Helical" evidence="6">
    <location>
        <begin position="12"/>
        <end position="31"/>
    </location>
</feature>
<dbReference type="InterPro" id="IPR015414">
    <property type="entry name" value="TMEM64"/>
</dbReference>
<keyword evidence="5 6" id="KW-0472">Membrane</keyword>
<comment type="subcellular location">
    <subcellularLocation>
        <location evidence="1 6">Cell membrane</location>
        <topology evidence="1 6">Multi-pass membrane protein</topology>
    </subcellularLocation>
</comment>
<comment type="caution">
    <text evidence="6">Lacks conserved residue(s) required for the propagation of feature annotation.</text>
</comment>
<dbReference type="Pfam" id="PF09335">
    <property type="entry name" value="VTT_dom"/>
    <property type="match status" value="1"/>
</dbReference>
<accession>A0A1T4R0M2</accession>
<dbReference type="RefSeq" id="WP_078665913.1">
    <property type="nucleotide sequence ID" value="NZ_FUXM01000023.1"/>
</dbReference>
<evidence type="ECO:0000313" key="9">
    <source>
        <dbReference type="Proteomes" id="UP000189933"/>
    </source>
</evidence>
<dbReference type="PANTHER" id="PTHR12677:SF59">
    <property type="entry name" value="GOLGI APPARATUS MEMBRANE PROTEIN TVP38-RELATED"/>
    <property type="match status" value="1"/>
</dbReference>
<feature type="transmembrane region" description="Helical" evidence="6">
    <location>
        <begin position="128"/>
        <end position="152"/>
    </location>
</feature>
<proteinExistence type="inferred from homology"/>
<keyword evidence="3 6" id="KW-0812">Transmembrane</keyword>
<feature type="domain" description="VTT" evidence="7">
    <location>
        <begin position="67"/>
        <end position="182"/>
    </location>
</feature>
<evidence type="ECO:0000256" key="2">
    <source>
        <dbReference type="ARBA" id="ARBA00022475"/>
    </source>
</evidence>
<evidence type="ECO:0000256" key="3">
    <source>
        <dbReference type="ARBA" id="ARBA00022692"/>
    </source>
</evidence>